<dbReference type="Proteomes" id="UP000679690">
    <property type="component" value="Unassembled WGS sequence"/>
</dbReference>
<dbReference type="RefSeq" id="WP_208473253.1">
    <property type="nucleotide sequence ID" value="NZ_JAGFNS010000050.1"/>
</dbReference>
<name>A0ABS3UZL8_9ACTN</name>
<comment type="caution">
    <text evidence="1">The sequence shown here is derived from an EMBL/GenBank/DDBJ whole genome shotgun (WGS) entry which is preliminary data.</text>
</comment>
<evidence type="ECO:0000313" key="2">
    <source>
        <dbReference type="Proteomes" id="UP000679690"/>
    </source>
</evidence>
<dbReference type="SUPFAM" id="SSF56112">
    <property type="entry name" value="Protein kinase-like (PK-like)"/>
    <property type="match status" value="1"/>
</dbReference>
<keyword evidence="2" id="KW-1185">Reference proteome</keyword>
<organism evidence="1 2">
    <name type="scientific">Actinoplanes flavus</name>
    <dbReference type="NCBI Taxonomy" id="2820290"/>
    <lineage>
        <taxon>Bacteria</taxon>
        <taxon>Bacillati</taxon>
        <taxon>Actinomycetota</taxon>
        <taxon>Actinomycetes</taxon>
        <taxon>Micromonosporales</taxon>
        <taxon>Micromonosporaceae</taxon>
        <taxon>Actinoplanes</taxon>
    </lineage>
</organism>
<protein>
    <submittedName>
        <fullName evidence="1">Phosphotransferase</fullName>
    </submittedName>
</protein>
<accession>A0ABS3UZL8</accession>
<dbReference type="EMBL" id="JAGFNS010000050">
    <property type="protein sequence ID" value="MBO3744018.1"/>
    <property type="molecule type" value="Genomic_DNA"/>
</dbReference>
<gene>
    <name evidence="1" type="ORF">J5X75_41640</name>
</gene>
<proteinExistence type="predicted"/>
<reference evidence="1 2" key="1">
    <citation type="submission" date="2021-03" db="EMBL/GenBank/DDBJ databases">
        <title>Actinoplanes flavus sp. nov., a novel actinomycete isolated from Coconut Palm rhizosphere soil.</title>
        <authorList>
            <person name="Luo X."/>
        </authorList>
    </citation>
    <scope>NUCLEOTIDE SEQUENCE [LARGE SCALE GENOMIC DNA]</scope>
    <source>
        <strain evidence="1 2">NEAU-H7</strain>
    </source>
</reference>
<evidence type="ECO:0000313" key="1">
    <source>
        <dbReference type="EMBL" id="MBO3744018.1"/>
    </source>
</evidence>
<dbReference type="InterPro" id="IPR011009">
    <property type="entry name" value="Kinase-like_dom_sf"/>
</dbReference>
<sequence>MSPTRIAYGQLPAAVRDRISQIVGMVTAADPAAEGLNSAVAARLHTSGGRYFVKALPVEHRWAWAQQREAEIAPYVDTVGARLIARIVEAGWDVLIFEALHGHQADYSPDSNDLEHVTQLLTRIGNLPCPDTPLRHAEQRLAAYTSDDMLPYFTGDRLLHTDLNPANIIVNDHEARIVDWGWATRGAAWLDAAYWVSWLITAGHTPQQAEWWAAQTPAWQTATTAGVTAFAEANARMWADIGAGSTDAWTTRILAASTAWSQYRRASA</sequence>
<dbReference type="Gene3D" id="3.90.1200.10">
    <property type="match status" value="1"/>
</dbReference>